<evidence type="ECO:0000313" key="3">
    <source>
        <dbReference type="EMBL" id="OIV36742.1"/>
    </source>
</evidence>
<dbReference type="SUPFAM" id="SSF52499">
    <property type="entry name" value="Isochorismatase-like hydrolases"/>
    <property type="match status" value="1"/>
</dbReference>
<feature type="domain" description="Isochorismatase-like" evidence="2">
    <location>
        <begin position="10"/>
        <end position="141"/>
    </location>
</feature>
<dbReference type="GO" id="GO:0016787">
    <property type="term" value="F:hydrolase activity"/>
    <property type="evidence" value="ECO:0007669"/>
    <property type="project" value="UniProtKB-KW"/>
</dbReference>
<reference evidence="3 4" key="1">
    <citation type="submission" date="2016-10" db="EMBL/GenBank/DDBJ databases">
        <title>Genome sequence of Streptomyces gilvigriseus MUSC 26.</title>
        <authorList>
            <person name="Lee L.-H."/>
            <person name="Ser H.-L."/>
        </authorList>
    </citation>
    <scope>NUCLEOTIDE SEQUENCE [LARGE SCALE GENOMIC DNA]</scope>
    <source>
        <strain evidence="3 4">MUSC 26</strain>
    </source>
</reference>
<dbReference type="Proteomes" id="UP000243342">
    <property type="component" value="Unassembled WGS sequence"/>
</dbReference>
<dbReference type="PANTHER" id="PTHR43540">
    <property type="entry name" value="PEROXYUREIDOACRYLATE/UREIDOACRYLATE AMIDOHYDROLASE-RELATED"/>
    <property type="match status" value="1"/>
</dbReference>
<name>A0A1J7BDL6_9ACTN</name>
<dbReference type="Gene3D" id="3.40.50.850">
    <property type="entry name" value="Isochorismatase-like"/>
    <property type="match status" value="1"/>
</dbReference>
<gene>
    <name evidence="3" type="ORF">BIV57_14655</name>
</gene>
<evidence type="ECO:0000259" key="2">
    <source>
        <dbReference type="Pfam" id="PF00857"/>
    </source>
</evidence>
<keyword evidence="1 3" id="KW-0378">Hydrolase</keyword>
<sequence>MTTLANRPGTALVVVDVQNGVMTRTHDRDAVIARIAALAERARGAGTPVVWVQQTDDNLKRGTEPWALVPELEGLRQDGEPVVLKLYGDSFEDTDLEQVLAGLGAGRLVVAGAQSDACIRCTLHGALARGYDVTLAADAHTCEDNSAYGPVPTPAEVIAHTNLYWHYTEAPGRSCAAVPAAEVTFGA</sequence>
<dbReference type="RefSeq" id="WP_071657300.1">
    <property type="nucleotide sequence ID" value="NZ_MLCF01000079.1"/>
</dbReference>
<accession>A0A1J7BDL6</accession>
<dbReference type="InterPro" id="IPR036380">
    <property type="entry name" value="Isochorismatase-like_sf"/>
</dbReference>
<dbReference type="Pfam" id="PF00857">
    <property type="entry name" value="Isochorismatase"/>
    <property type="match status" value="1"/>
</dbReference>
<evidence type="ECO:0000256" key="1">
    <source>
        <dbReference type="ARBA" id="ARBA00022801"/>
    </source>
</evidence>
<dbReference type="AlphaFoldDB" id="A0A1J7BDL6"/>
<dbReference type="InterPro" id="IPR000868">
    <property type="entry name" value="Isochorismatase-like_dom"/>
</dbReference>
<dbReference type="EMBL" id="MLCF01000079">
    <property type="protein sequence ID" value="OIV36742.1"/>
    <property type="molecule type" value="Genomic_DNA"/>
</dbReference>
<organism evidence="3 4">
    <name type="scientific">Mangrovactinospora gilvigrisea</name>
    <dbReference type="NCBI Taxonomy" id="1428644"/>
    <lineage>
        <taxon>Bacteria</taxon>
        <taxon>Bacillati</taxon>
        <taxon>Actinomycetota</taxon>
        <taxon>Actinomycetes</taxon>
        <taxon>Kitasatosporales</taxon>
        <taxon>Streptomycetaceae</taxon>
        <taxon>Mangrovactinospora</taxon>
    </lineage>
</organism>
<protein>
    <submittedName>
        <fullName evidence="3">Cysteine hydrolase</fullName>
    </submittedName>
</protein>
<keyword evidence="4" id="KW-1185">Reference proteome</keyword>
<proteinExistence type="predicted"/>
<dbReference type="InterPro" id="IPR050272">
    <property type="entry name" value="Isochorismatase-like_hydrls"/>
</dbReference>
<dbReference type="STRING" id="1428644.BIV57_14655"/>
<dbReference type="OrthoDB" id="3174612at2"/>
<comment type="caution">
    <text evidence="3">The sequence shown here is derived from an EMBL/GenBank/DDBJ whole genome shotgun (WGS) entry which is preliminary data.</text>
</comment>
<evidence type="ECO:0000313" key="4">
    <source>
        <dbReference type="Proteomes" id="UP000243342"/>
    </source>
</evidence>